<sequence length="9" mass="979">MRCALSGLE</sequence>
<accession>A0A0E9VQR6</accession>
<reference evidence="1" key="2">
    <citation type="journal article" date="2015" name="Fish Shellfish Immunol.">
        <title>Early steps in the European eel (Anguilla anguilla)-Vibrio vulnificus interaction in the gills: Role of the RtxA13 toxin.</title>
        <authorList>
            <person name="Callol A."/>
            <person name="Pajuelo D."/>
            <person name="Ebbesson L."/>
            <person name="Teles M."/>
            <person name="MacKenzie S."/>
            <person name="Amaro C."/>
        </authorList>
    </citation>
    <scope>NUCLEOTIDE SEQUENCE</scope>
</reference>
<dbReference type="EMBL" id="GBXM01028200">
    <property type="protein sequence ID" value="JAH80377.1"/>
    <property type="molecule type" value="Transcribed_RNA"/>
</dbReference>
<organism evidence="1">
    <name type="scientific">Anguilla anguilla</name>
    <name type="common">European freshwater eel</name>
    <name type="synonym">Muraena anguilla</name>
    <dbReference type="NCBI Taxonomy" id="7936"/>
    <lineage>
        <taxon>Eukaryota</taxon>
        <taxon>Metazoa</taxon>
        <taxon>Chordata</taxon>
        <taxon>Craniata</taxon>
        <taxon>Vertebrata</taxon>
        <taxon>Euteleostomi</taxon>
        <taxon>Actinopterygii</taxon>
        <taxon>Neopterygii</taxon>
        <taxon>Teleostei</taxon>
        <taxon>Anguilliformes</taxon>
        <taxon>Anguillidae</taxon>
        <taxon>Anguilla</taxon>
    </lineage>
</organism>
<proteinExistence type="predicted"/>
<reference evidence="1" key="1">
    <citation type="submission" date="2014-11" db="EMBL/GenBank/DDBJ databases">
        <authorList>
            <person name="Amaro Gonzalez C."/>
        </authorList>
    </citation>
    <scope>NUCLEOTIDE SEQUENCE</scope>
</reference>
<name>A0A0E9VQR6_ANGAN</name>
<evidence type="ECO:0000313" key="1">
    <source>
        <dbReference type="EMBL" id="JAH80377.1"/>
    </source>
</evidence>
<protein>
    <submittedName>
        <fullName evidence="1">Uncharacterized protein</fullName>
    </submittedName>
</protein>